<dbReference type="InterPro" id="IPR001387">
    <property type="entry name" value="Cro/C1-type_HTH"/>
</dbReference>
<dbReference type="GO" id="GO:0005829">
    <property type="term" value="C:cytosol"/>
    <property type="evidence" value="ECO:0007669"/>
    <property type="project" value="TreeGrafter"/>
</dbReference>
<evidence type="ECO:0000259" key="1">
    <source>
        <dbReference type="PROSITE" id="PS50943"/>
    </source>
</evidence>
<dbReference type="Pfam" id="PF13419">
    <property type="entry name" value="HAD_2"/>
    <property type="match status" value="1"/>
</dbReference>
<dbReference type="SFLD" id="SFLDS00003">
    <property type="entry name" value="Haloacid_Dehalogenase"/>
    <property type="match status" value="1"/>
</dbReference>
<dbReference type="InterPro" id="IPR050155">
    <property type="entry name" value="HAD-like_hydrolase_sf"/>
</dbReference>
<dbReference type="InterPro" id="IPR023198">
    <property type="entry name" value="PGP-like_dom2"/>
</dbReference>
<dbReference type="SUPFAM" id="SSF47413">
    <property type="entry name" value="lambda repressor-like DNA-binding domains"/>
    <property type="match status" value="1"/>
</dbReference>
<dbReference type="Gene3D" id="3.40.50.1000">
    <property type="entry name" value="HAD superfamily/HAD-like"/>
    <property type="match status" value="1"/>
</dbReference>
<protein>
    <recommendedName>
        <fullName evidence="1">HTH cro/C1-type domain-containing protein</fullName>
    </recommendedName>
</protein>
<dbReference type="InterPro" id="IPR010982">
    <property type="entry name" value="Lambda_DNA-bd_dom_sf"/>
</dbReference>
<dbReference type="GO" id="GO:0003677">
    <property type="term" value="F:DNA binding"/>
    <property type="evidence" value="ECO:0007669"/>
    <property type="project" value="InterPro"/>
</dbReference>
<dbReference type="SMART" id="SM00530">
    <property type="entry name" value="HTH_XRE"/>
    <property type="match status" value="1"/>
</dbReference>
<dbReference type="NCBIfam" id="TIGR01549">
    <property type="entry name" value="HAD-SF-IA-v1"/>
    <property type="match status" value="1"/>
</dbReference>
<dbReference type="InterPro" id="IPR023214">
    <property type="entry name" value="HAD_sf"/>
</dbReference>
<reference evidence="3" key="1">
    <citation type="submission" date="2017-09" db="EMBL/GenBank/DDBJ databases">
        <title>Depth-based differentiation of microbial function through sediment-hosted aquifers and enrichment of novel symbionts in the deep terrestrial subsurface.</title>
        <authorList>
            <person name="Probst A.J."/>
            <person name="Ladd B."/>
            <person name="Jarett J.K."/>
            <person name="Geller-Mcgrath D.E."/>
            <person name="Sieber C.M.K."/>
            <person name="Emerson J.B."/>
            <person name="Anantharaman K."/>
            <person name="Thomas B.C."/>
            <person name="Malmstrom R."/>
            <person name="Stieglmeier M."/>
            <person name="Klingl A."/>
            <person name="Woyke T."/>
            <person name="Ryan C.M."/>
            <person name="Banfield J.F."/>
        </authorList>
    </citation>
    <scope>NUCLEOTIDE SEQUENCE [LARGE SCALE GENOMIC DNA]</scope>
</reference>
<dbReference type="SUPFAM" id="SSF56784">
    <property type="entry name" value="HAD-like"/>
    <property type="match status" value="1"/>
</dbReference>
<dbReference type="Gene3D" id="1.10.260.40">
    <property type="entry name" value="lambda repressor-like DNA-binding domains"/>
    <property type="match status" value="1"/>
</dbReference>
<dbReference type="GO" id="GO:0006281">
    <property type="term" value="P:DNA repair"/>
    <property type="evidence" value="ECO:0007669"/>
    <property type="project" value="TreeGrafter"/>
</dbReference>
<dbReference type="GO" id="GO:0008967">
    <property type="term" value="F:phosphoglycolate phosphatase activity"/>
    <property type="evidence" value="ECO:0007669"/>
    <property type="project" value="TreeGrafter"/>
</dbReference>
<evidence type="ECO:0000313" key="3">
    <source>
        <dbReference type="Proteomes" id="UP000228952"/>
    </source>
</evidence>
<dbReference type="InterPro" id="IPR041492">
    <property type="entry name" value="HAD_2"/>
</dbReference>
<dbReference type="InterPro" id="IPR036412">
    <property type="entry name" value="HAD-like_sf"/>
</dbReference>
<feature type="domain" description="HTH cro/C1-type" evidence="1">
    <location>
        <begin position="9"/>
        <end position="63"/>
    </location>
</feature>
<accession>A0A2M7W283</accession>
<dbReference type="PROSITE" id="PS50943">
    <property type="entry name" value="HTH_CROC1"/>
    <property type="match status" value="1"/>
</dbReference>
<dbReference type="AlphaFoldDB" id="A0A2M7W283"/>
<dbReference type="PRINTS" id="PR00413">
    <property type="entry name" value="HADHALOGNASE"/>
</dbReference>
<dbReference type="SFLD" id="SFLDG01129">
    <property type="entry name" value="C1.5:_HAD__Beta-PGM__Phosphata"/>
    <property type="match status" value="1"/>
</dbReference>
<dbReference type="Gene3D" id="1.10.150.240">
    <property type="entry name" value="Putative phosphatase, domain 2"/>
    <property type="match status" value="1"/>
</dbReference>
<name>A0A2M7W283_9BACT</name>
<organism evidence="2 3">
    <name type="scientific">Candidatus Dojkabacteria bacterium CG_4_10_14_0_2_um_filter_Dojkabacteria_WS6_41_15</name>
    <dbReference type="NCBI Taxonomy" id="2014249"/>
    <lineage>
        <taxon>Bacteria</taxon>
        <taxon>Candidatus Dojkabacteria</taxon>
    </lineage>
</organism>
<comment type="caution">
    <text evidence="2">The sequence shown here is derived from an EMBL/GenBank/DDBJ whole genome shotgun (WGS) entry which is preliminary data.</text>
</comment>
<dbReference type="PANTHER" id="PTHR43434:SF1">
    <property type="entry name" value="PHOSPHOGLYCOLATE PHOSPHATASE"/>
    <property type="match status" value="1"/>
</dbReference>
<dbReference type="CDD" id="cd00093">
    <property type="entry name" value="HTH_XRE"/>
    <property type="match status" value="1"/>
</dbReference>
<dbReference type="Pfam" id="PF01381">
    <property type="entry name" value="HTH_3"/>
    <property type="match status" value="1"/>
</dbReference>
<dbReference type="EMBL" id="PFQB01000052">
    <property type="protein sequence ID" value="PJA14421.1"/>
    <property type="molecule type" value="Genomic_DNA"/>
</dbReference>
<dbReference type="Proteomes" id="UP000228952">
    <property type="component" value="Unassembled WGS sequence"/>
</dbReference>
<dbReference type="PANTHER" id="PTHR43434">
    <property type="entry name" value="PHOSPHOGLYCOLATE PHOSPHATASE"/>
    <property type="match status" value="1"/>
</dbReference>
<sequence length="291" mass="33321">MKLPIGEKIKIARTEAKLTQKELAARLQCTEVMVSRYELGAVVVSIEKLQKIAEIVSKSISYFFDLDGSREAKVIKKSEIKKVFVFDLDDTLVDGRKFCGETIARVITSQVPSADFDLICQIHDAIRGMAIEDLYITILKDLNIKADIKKLLAYDRVIQQESIYKMKLFDGVIDMLDFLKSSGKKLYICTNRSRMLLDKVLEENKIALFFDDVISCADAGYKKPNPYCLSNLIQTTGVPIEQFIYFGDSEIDSQFAQNAGIEHIIFDQYLNNNNLFTKLVNMFLERKREQY</sequence>
<proteinExistence type="predicted"/>
<evidence type="ECO:0000313" key="2">
    <source>
        <dbReference type="EMBL" id="PJA14421.1"/>
    </source>
</evidence>
<gene>
    <name evidence="2" type="ORF">COX64_02070</name>
</gene>
<dbReference type="InterPro" id="IPR006439">
    <property type="entry name" value="HAD-SF_hydro_IA"/>
</dbReference>